<reference evidence="12" key="1">
    <citation type="journal article" date="2013" name="Genome Announc.">
        <title>Draft Genome Sequence of D-Branched-Chain Amino Acid Producer Lactobacillus otakiensis JCM 15040T, Isolated from a Traditional Japanese Pickle.</title>
        <authorList>
            <person name="Doi K."/>
            <person name="Mori K."/>
            <person name="Mutaguchi Y."/>
            <person name="Tashiro K."/>
            <person name="Fujino Y."/>
            <person name="Ohmori T."/>
            <person name="Kuhara S."/>
            <person name="Ohshima T."/>
        </authorList>
    </citation>
    <scope>NUCLEOTIDE SEQUENCE [LARGE SCALE GENOMIC DNA]</scope>
    <source>
        <strain evidence="12">JCM 15040</strain>
    </source>
</reference>
<keyword evidence="1 7" id="KW-0596">Phosphopantetheine</keyword>
<evidence type="ECO:0000313" key="11">
    <source>
        <dbReference type="EMBL" id="GAD15762.1"/>
    </source>
</evidence>
<evidence type="ECO:0000256" key="4">
    <source>
        <dbReference type="ARBA" id="ARBA00022832"/>
    </source>
</evidence>
<comment type="similarity">
    <text evidence="7">Belongs to the acyl carrier protein (ACP) family.</text>
</comment>
<keyword evidence="12" id="KW-1185">Reference proteome</keyword>
<feature type="modified residue" description="O-(pantetheine 4'-phosphoryl)serine" evidence="7">
    <location>
        <position position="43"/>
    </location>
</feature>
<dbReference type="eggNOG" id="COG0236">
    <property type="taxonomic scope" value="Bacteria"/>
</dbReference>
<evidence type="ECO:0000256" key="1">
    <source>
        <dbReference type="ARBA" id="ARBA00022450"/>
    </source>
</evidence>
<accession>S4NEW7</accession>
<dbReference type="STRING" id="1423780.FD05_GL001329"/>
<keyword evidence="4 7" id="KW-0276">Fatty acid metabolism</keyword>
<dbReference type="GO" id="GO:0000036">
    <property type="term" value="F:acyl carrier activity"/>
    <property type="evidence" value="ECO:0007669"/>
    <property type="project" value="UniProtKB-UniRule"/>
</dbReference>
<comment type="subcellular location">
    <subcellularLocation>
        <location evidence="7">Cytoplasm</location>
    </subcellularLocation>
</comment>
<comment type="PTM">
    <text evidence="7">4'-phosphopantetheine is transferred from CoA to a specific serine of apo-ACP by AcpS. This modification is essential for activity because fatty acids are bound in thioester linkage to the sulfhydryl of the prosthetic group.</text>
</comment>
<evidence type="ECO:0000259" key="10">
    <source>
        <dbReference type="PROSITE" id="PS50075"/>
    </source>
</evidence>
<comment type="pathway">
    <text evidence="7 9">Lipid metabolism; fatty acid biosynthesis.</text>
</comment>
<evidence type="ECO:0000256" key="6">
    <source>
        <dbReference type="ARBA" id="ARBA00023160"/>
    </source>
</evidence>
<dbReference type="HAMAP" id="MF_01217">
    <property type="entry name" value="Acyl_carrier"/>
    <property type="match status" value="1"/>
</dbReference>
<gene>
    <name evidence="7" type="primary">acpP</name>
    <name evidence="11" type="ORF">LOT_0300</name>
</gene>
<comment type="caution">
    <text evidence="11">The sequence shown here is derived from an EMBL/GenBank/DDBJ whole genome shotgun (WGS) entry which is preliminary data.</text>
</comment>
<dbReference type="AlphaFoldDB" id="S4NEW7"/>
<evidence type="ECO:0000256" key="7">
    <source>
        <dbReference type="HAMAP-Rule" id="MF_01217"/>
    </source>
</evidence>
<organism evidence="11 12">
    <name type="scientific">Lentilactobacillus otakiensis DSM 19908 = JCM 15040</name>
    <dbReference type="NCBI Taxonomy" id="1423780"/>
    <lineage>
        <taxon>Bacteria</taxon>
        <taxon>Bacillati</taxon>
        <taxon>Bacillota</taxon>
        <taxon>Bacilli</taxon>
        <taxon>Lactobacillales</taxon>
        <taxon>Lactobacillaceae</taxon>
        <taxon>Lentilactobacillus</taxon>
    </lineage>
</organism>
<evidence type="ECO:0000256" key="9">
    <source>
        <dbReference type="RuleBase" id="RU003545"/>
    </source>
</evidence>
<evidence type="ECO:0000256" key="2">
    <source>
        <dbReference type="ARBA" id="ARBA00022516"/>
    </source>
</evidence>
<dbReference type="InterPro" id="IPR036736">
    <property type="entry name" value="ACP-like_sf"/>
</dbReference>
<dbReference type="PROSITE" id="PS50075">
    <property type="entry name" value="CARRIER"/>
    <property type="match status" value="1"/>
</dbReference>
<name>S4NEW7_9LACO</name>
<protein>
    <recommendedName>
        <fullName evidence="7 8">Acyl carrier protein</fullName>
        <shortName evidence="7">ACP</shortName>
    </recommendedName>
</protein>
<proteinExistence type="inferred from homology"/>
<dbReference type="NCBIfam" id="NF002148">
    <property type="entry name" value="PRK00982.1-2"/>
    <property type="match status" value="1"/>
</dbReference>
<dbReference type="Proteomes" id="UP000016361">
    <property type="component" value="Unassembled WGS sequence"/>
</dbReference>
<evidence type="ECO:0000256" key="5">
    <source>
        <dbReference type="ARBA" id="ARBA00023098"/>
    </source>
</evidence>
<evidence type="ECO:0000256" key="3">
    <source>
        <dbReference type="ARBA" id="ARBA00022553"/>
    </source>
</evidence>
<keyword evidence="7" id="KW-0963">Cytoplasm</keyword>
<dbReference type="UniPathway" id="UPA00094"/>
<comment type="PTM">
    <text evidence="9">4'-phosphopantetheine is transferred from CoA to a specific serine of apo-ACP by acpS.</text>
</comment>
<dbReference type="GO" id="GO:0000035">
    <property type="term" value="F:acyl binding"/>
    <property type="evidence" value="ECO:0007669"/>
    <property type="project" value="TreeGrafter"/>
</dbReference>
<dbReference type="NCBIfam" id="NF002150">
    <property type="entry name" value="PRK00982.1-4"/>
    <property type="match status" value="1"/>
</dbReference>
<evidence type="ECO:0000313" key="12">
    <source>
        <dbReference type="Proteomes" id="UP000016361"/>
    </source>
</evidence>
<sequence>MFIKMDKNEVFAKIADLVADQFDVDRSKITGDLNFKNDLDADSIDFVEFVLDMEDTFNAEISDEDAEKLNTINEAVDYIMAHQK</sequence>
<dbReference type="Gene3D" id="1.10.1200.10">
    <property type="entry name" value="ACP-like"/>
    <property type="match status" value="1"/>
</dbReference>
<dbReference type="GO" id="GO:0009245">
    <property type="term" value="P:lipid A biosynthetic process"/>
    <property type="evidence" value="ECO:0007669"/>
    <property type="project" value="TreeGrafter"/>
</dbReference>
<dbReference type="InterPro" id="IPR009081">
    <property type="entry name" value="PP-bd_ACP"/>
</dbReference>
<dbReference type="PANTHER" id="PTHR20863:SF76">
    <property type="entry name" value="CARRIER DOMAIN-CONTAINING PROTEIN"/>
    <property type="match status" value="1"/>
</dbReference>
<comment type="function">
    <text evidence="7 9">Carrier of the growing fatty acid chain in fatty acid biosynthesis.</text>
</comment>
<keyword evidence="2 7" id="KW-0444">Lipid biosynthesis</keyword>
<evidence type="ECO:0000256" key="8">
    <source>
        <dbReference type="NCBIfam" id="TIGR00517"/>
    </source>
</evidence>
<dbReference type="Pfam" id="PF00550">
    <property type="entry name" value="PP-binding"/>
    <property type="match status" value="1"/>
</dbReference>
<dbReference type="InterPro" id="IPR003231">
    <property type="entry name" value="ACP"/>
</dbReference>
<dbReference type="EMBL" id="BASH01000001">
    <property type="protein sequence ID" value="GAD15762.1"/>
    <property type="molecule type" value="Genomic_DNA"/>
</dbReference>
<keyword evidence="6 7" id="KW-0275">Fatty acid biosynthesis</keyword>
<dbReference type="PANTHER" id="PTHR20863">
    <property type="entry name" value="ACYL CARRIER PROTEIN"/>
    <property type="match status" value="1"/>
</dbReference>
<dbReference type="GO" id="GO:0005829">
    <property type="term" value="C:cytosol"/>
    <property type="evidence" value="ECO:0007669"/>
    <property type="project" value="TreeGrafter"/>
</dbReference>
<dbReference type="GO" id="GO:0016020">
    <property type="term" value="C:membrane"/>
    <property type="evidence" value="ECO:0007669"/>
    <property type="project" value="GOC"/>
</dbReference>
<feature type="domain" description="Carrier" evidence="10">
    <location>
        <begin position="5"/>
        <end position="83"/>
    </location>
</feature>
<keyword evidence="5 7" id="KW-0443">Lipid metabolism</keyword>
<dbReference type="NCBIfam" id="TIGR00517">
    <property type="entry name" value="acyl_carrier"/>
    <property type="match status" value="1"/>
</dbReference>
<dbReference type="SUPFAM" id="SSF47336">
    <property type="entry name" value="ACP-like"/>
    <property type="match status" value="1"/>
</dbReference>
<keyword evidence="3 7" id="KW-0597">Phosphoprotein</keyword>